<comment type="caution">
    <text evidence="1">The sequence shown here is derived from an EMBL/GenBank/DDBJ whole genome shotgun (WGS) entry which is preliminary data.</text>
</comment>
<sequence>MSYIRALGGFAQHRDSVLLLEAYIVLTAMEGNPHFPDSTPSLAEVESAYNEYLMNLVRVNWTPGRVDRVLKRESKARLATLLGEQLAAMLILWPKVNRPSCIHRVFPCLQDGRSAWFLQCQAVGFLMGDSSTKSASISIRWAEI</sequence>
<proteinExistence type="predicted"/>
<evidence type="ECO:0000313" key="2">
    <source>
        <dbReference type="Proteomes" id="UP000306808"/>
    </source>
</evidence>
<accession>A0A4U0P731</accession>
<gene>
    <name evidence="1" type="ORF">FAZ15_02195</name>
</gene>
<organism evidence="1 2">
    <name type="scientific">Sphingobacterium olei</name>
    <dbReference type="NCBI Taxonomy" id="2571155"/>
    <lineage>
        <taxon>Bacteria</taxon>
        <taxon>Pseudomonadati</taxon>
        <taxon>Bacteroidota</taxon>
        <taxon>Sphingobacteriia</taxon>
        <taxon>Sphingobacteriales</taxon>
        <taxon>Sphingobacteriaceae</taxon>
        <taxon>Sphingobacterium</taxon>
    </lineage>
</organism>
<protein>
    <submittedName>
        <fullName evidence="1">Uncharacterized protein</fullName>
    </submittedName>
</protein>
<dbReference type="Proteomes" id="UP000306808">
    <property type="component" value="Unassembled WGS sequence"/>
</dbReference>
<dbReference type="RefSeq" id="WP_136899676.1">
    <property type="nucleotide sequence ID" value="NZ_SUME01000001.1"/>
</dbReference>
<reference evidence="1 2" key="1">
    <citation type="submission" date="2019-04" db="EMBL/GenBank/DDBJ databases">
        <title>Sphingobacterium olei sp. nov., isolated from oil-contaminated soil.</title>
        <authorList>
            <person name="Liu B."/>
        </authorList>
    </citation>
    <scope>NUCLEOTIDE SEQUENCE [LARGE SCALE GENOMIC DNA]</scope>
    <source>
        <strain evidence="1 2">HAL-9</strain>
    </source>
</reference>
<name>A0A4U0P731_9SPHI</name>
<evidence type="ECO:0000313" key="1">
    <source>
        <dbReference type="EMBL" id="TJZ63130.1"/>
    </source>
</evidence>
<dbReference type="OrthoDB" id="658146at2"/>
<dbReference type="AlphaFoldDB" id="A0A4U0P731"/>
<dbReference type="EMBL" id="SUME01000001">
    <property type="protein sequence ID" value="TJZ63130.1"/>
    <property type="molecule type" value="Genomic_DNA"/>
</dbReference>
<keyword evidence="2" id="KW-1185">Reference proteome</keyword>